<keyword evidence="9" id="KW-0961">Cell wall biogenesis/degradation</keyword>
<dbReference type="InterPro" id="IPR050386">
    <property type="entry name" value="Glycosyl_hydrolase_5"/>
</dbReference>
<comment type="caution">
    <text evidence="20">The sequence shown here is derived from an EMBL/GenBank/DDBJ whole genome shotgun (WGS) entry which is preliminary data.</text>
</comment>
<dbReference type="PANTHER" id="PTHR31297">
    <property type="entry name" value="GLUCAN ENDO-1,6-BETA-GLUCOSIDASE B"/>
    <property type="match status" value="1"/>
</dbReference>
<gene>
    <name evidence="20" type="ORF">B0I35DRAFT_467181</name>
</gene>
<dbReference type="GO" id="GO:0005576">
    <property type="term" value="C:extracellular region"/>
    <property type="evidence" value="ECO:0007669"/>
    <property type="project" value="UniProtKB-SubCell"/>
</dbReference>
<dbReference type="OrthoDB" id="1887033at2759"/>
<sequence length="403" mass="45916">MLLLKPAVAAAALAYSAHAWLPANDKIRGVGIGGLFVFEPWMDWQEWADIGCEGQQSEFDCVMNTGQDRSDAAFREHWENWINADDLDEMVSFGLNTIRIPLGYWLKEDLVDSSEHFPRGGLEFLTRFVGLASDRGLYIILDLHGGPGAQEPWQPFTGQIVEWVGFYNDYNYGRAVEWLSWMTEIVHTTHEYRNVGMIQLLNEPFGWGQAVDSLRSTFYVNAYNGIREVEKSLGVASNDELHVMMMSSNWGTGDPTEFLGDATSLAFDDHRYLRWDGDVPLSHEGYIYTSCYDDRNAETPTIVGEWSIAVADEVQDTPDWDPNTQQDFYRQWFAAQVQTYEKGLGWLFWTWKVNQGVYGWTSEDVAAHHGGQYRWSYRDSVAAGVISRNLDEVANSSVCRDLE</sequence>
<dbReference type="GO" id="GO:0009251">
    <property type="term" value="P:glucan catabolic process"/>
    <property type="evidence" value="ECO:0007669"/>
    <property type="project" value="TreeGrafter"/>
</dbReference>
<dbReference type="SUPFAM" id="SSF51445">
    <property type="entry name" value="(Trans)glycosidases"/>
    <property type="match status" value="1"/>
</dbReference>
<evidence type="ECO:0000256" key="7">
    <source>
        <dbReference type="ARBA" id="ARBA00023277"/>
    </source>
</evidence>
<evidence type="ECO:0000313" key="20">
    <source>
        <dbReference type="EMBL" id="KAH7324264.1"/>
    </source>
</evidence>
<protein>
    <recommendedName>
        <fullName evidence="13">glucan endo-1,6-beta-glucosidase</fullName>
        <ecNumber evidence="13">3.2.1.75</ecNumber>
    </recommendedName>
    <alternativeName>
        <fullName evidence="15">Beta-1,6-glucanase B</fullName>
    </alternativeName>
    <alternativeName>
        <fullName evidence="14">Endo-1,6-beta-D-glucanase B</fullName>
    </alternativeName>
    <alternativeName>
        <fullName evidence="16">Endo-1,6-beta-glucanase B</fullName>
    </alternativeName>
</protein>
<feature type="signal peptide" evidence="18">
    <location>
        <begin position="1"/>
        <end position="19"/>
    </location>
</feature>
<dbReference type="EMBL" id="JAGPNK010000003">
    <property type="protein sequence ID" value="KAH7324264.1"/>
    <property type="molecule type" value="Genomic_DNA"/>
</dbReference>
<evidence type="ECO:0000256" key="11">
    <source>
        <dbReference type="ARBA" id="ARBA00036633"/>
    </source>
</evidence>
<evidence type="ECO:0000256" key="2">
    <source>
        <dbReference type="ARBA" id="ARBA00005641"/>
    </source>
</evidence>
<comment type="similarity">
    <text evidence="2 17">Belongs to the glycosyl hydrolase 5 (cellulase A) family.</text>
</comment>
<evidence type="ECO:0000256" key="15">
    <source>
        <dbReference type="ARBA" id="ARBA00042025"/>
    </source>
</evidence>
<evidence type="ECO:0000256" key="18">
    <source>
        <dbReference type="SAM" id="SignalP"/>
    </source>
</evidence>
<evidence type="ECO:0000256" key="3">
    <source>
        <dbReference type="ARBA" id="ARBA00022525"/>
    </source>
</evidence>
<feature type="domain" description="Glycoside hydrolase family 5" evidence="19">
    <location>
        <begin position="73"/>
        <end position="354"/>
    </location>
</feature>
<evidence type="ECO:0000256" key="17">
    <source>
        <dbReference type="RuleBase" id="RU361153"/>
    </source>
</evidence>
<evidence type="ECO:0000256" key="16">
    <source>
        <dbReference type="ARBA" id="ARBA00043257"/>
    </source>
</evidence>
<accession>A0A8K0ST01</accession>
<keyword evidence="3" id="KW-0964">Secreted</keyword>
<evidence type="ECO:0000256" key="12">
    <source>
        <dbReference type="ARBA" id="ARBA00037628"/>
    </source>
</evidence>
<dbReference type="GO" id="GO:0009986">
    <property type="term" value="C:cell surface"/>
    <property type="evidence" value="ECO:0007669"/>
    <property type="project" value="TreeGrafter"/>
</dbReference>
<evidence type="ECO:0000256" key="4">
    <source>
        <dbReference type="ARBA" id="ARBA00022729"/>
    </source>
</evidence>
<comment type="catalytic activity">
    <reaction evidence="11">
        <text>Random hydrolysis of (1-&gt;6)-linkages in (1-&gt;6)-beta-D-glucans.</text>
        <dbReference type="EC" id="3.2.1.75"/>
    </reaction>
</comment>
<keyword evidence="7" id="KW-0119">Carbohydrate metabolism</keyword>
<evidence type="ECO:0000259" key="19">
    <source>
        <dbReference type="Pfam" id="PF00150"/>
    </source>
</evidence>
<dbReference type="Gene3D" id="3.20.20.80">
    <property type="entry name" value="Glycosidases"/>
    <property type="match status" value="1"/>
</dbReference>
<keyword evidence="5 17" id="KW-0378">Hydrolase</keyword>
<dbReference type="GO" id="GO:0071555">
    <property type="term" value="P:cell wall organization"/>
    <property type="evidence" value="ECO:0007669"/>
    <property type="project" value="UniProtKB-KW"/>
</dbReference>
<keyword evidence="8 17" id="KW-0326">Glycosidase</keyword>
<dbReference type="EC" id="3.2.1.75" evidence="13"/>
<dbReference type="InterPro" id="IPR017853">
    <property type="entry name" value="GH"/>
</dbReference>
<comment type="function">
    <text evidence="12">Beta-glucanases participate in the metabolism of beta-glucan, the main structural component of the cell wall. Acts on lutean, pustulan and 1,6-oligo-beta-D-glucosides.</text>
</comment>
<proteinExistence type="inferred from homology"/>
<keyword evidence="21" id="KW-1185">Reference proteome</keyword>
<dbReference type="Proteomes" id="UP000813444">
    <property type="component" value="Unassembled WGS sequence"/>
</dbReference>
<reference evidence="20" key="1">
    <citation type="journal article" date="2021" name="Nat. Commun.">
        <title>Genetic determinants of endophytism in the Arabidopsis root mycobiome.</title>
        <authorList>
            <person name="Mesny F."/>
            <person name="Miyauchi S."/>
            <person name="Thiergart T."/>
            <person name="Pickel B."/>
            <person name="Atanasova L."/>
            <person name="Karlsson M."/>
            <person name="Huettel B."/>
            <person name="Barry K.W."/>
            <person name="Haridas S."/>
            <person name="Chen C."/>
            <person name="Bauer D."/>
            <person name="Andreopoulos W."/>
            <person name="Pangilinan J."/>
            <person name="LaButti K."/>
            <person name="Riley R."/>
            <person name="Lipzen A."/>
            <person name="Clum A."/>
            <person name="Drula E."/>
            <person name="Henrissat B."/>
            <person name="Kohler A."/>
            <person name="Grigoriev I.V."/>
            <person name="Martin F.M."/>
            <person name="Hacquard S."/>
        </authorList>
    </citation>
    <scope>NUCLEOTIDE SEQUENCE</scope>
    <source>
        <strain evidence="20">MPI-CAGE-CH-0235</strain>
    </source>
</reference>
<evidence type="ECO:0000256" key="8">
    <source>
        <dbReference type="ARBA" id="ARBA00023295"/>
    </source>
</evidence>
<keyword evidence="10" id="KW-0624">Polysaccharide degradation</keyword>
<evidence type="ECO:0000313" key="21">
    <source>
        <dbReference type="Proteomes" id="UP000813444"/>
    </source>
</evidence>
<feature type="chain" id="PRO_5035449986" description="glucan endo-1,6-beta-glucosidase" evidence="18">
    <location>
        <begin position="20"/>
        <end position="403"/>
    </location>
</feature>
<name>A0A8K0ST01_9HYPO</name>
<dbReference type="Pfam" id="PF00150">
    <property type="entry name" value="Cellulase"/>
    <property type="match status" value="1"/>
</dbReference>
<evidence type="ECO:0000256" key="6">
    <source>
        <dbReference type="ARBA" id="ARBA00023180"/>
    </source>
</evidence>
<evidence type="ECO:0000256" key="14">
    <source>
        <dbReference type="ARBA" id="ARBA00041472"/>
    </source>
</evidence>
<evidence type="ECO:0000256" key="5">
    <source>
        <dbReference type="ARBA" id="ARBA00022801"/>
    </source>
</evidence>
<keyword evidence="4 18" id="KW-0732">Signal</keyword>
<dbReference type="PANTHER" id="PTHR31297:SF39">
    <property type="entry name" value="GLUCAN ENDO-1,6-BETA-GLUCOSIDASE B"/>
    <property type="match status" value="1"/>
</dbReference>
<dbReference type="AlphaFoldDB" id="A0A8K0ST01"/>
<dbReference type="GO" id="GO:0046557">
    <property type="term" value="F:glucan endo-1,6-beta-glucosidase activity"/>
    <property type="evidence" value="ECO:0007669"/>
    <property type="project" value="UniProtKB-EC"/>
</dbReference>
<comment type="subcellular location">
    <subcellularLocation>
        <location evidence="1">Secreted</location>
    </subcellularLocation>
</comment>
<evidence type="ECO:0000256" key="10">
    <source>
        <dbReference type="ARBA" id="ARBA00023326"/>
    </source>
</evidence>
<keyword evidence="6" id="KW-0325">Glycoprotein</keyword>
<evidence type="ECO:0000256" key="1">
    <source>
        <dbReference type="ARBA" id="ARBA00004613"/>
    </source>
</evidence>
<evidence type="ECO:0000256" key="13">
    <source>
        <dbReference type="ARBA" id="ARBA00038935"/>
    </source>
</evidence>
<dbReference type="GO" id="GO:0004338">
    <property type="term" value="F:glucan exo-1,3-beta-glucosidase activity"/>
    <property type="evidence" value="ECO:0007669"/>
    <property type="project" value="TreeGrafter"/>
</dbReference>
<dbReference type="InterPro" id="IPR001547">
    <property type="entry name" value="Glyco_hydro_5"/>
</dbReference>
<evidence type="ECO:0000256" key="9">
    <source>
        <dbReference type="ARBA" id="ARBA00023316"/>
    </source>
</evidence>
<organism evidence="20 21">
    <name type="scientific">Stachybotrys elegans</name>
    <dbReference type="NCBI Taxonomy" id="80388"/>
    <lineage>
        <taxon>Eukaryota</taxon>
        <taxon>Fungi</taxon>
        <taxon>Dikarya</taxon>
        <taxon>Ascomycota</taxon>
        <taxon>Pezizomycotina</taxon>
        <taxon>Sordariomycetes</taxon>
        <taxon>Hypocreomycetidae</taxon>
        <taxon>Hypocreales</taxon>
        <taxon>Stachybotryaceae</taxon>
        <taxon>Stachybotrys</taxon>
    </lineage>
</organism>